<keyword evidence="1" id="KW-0472">Membrane</keyword>
<comment type="caution">
    <text evidence="3">The sequence shown here is derived from an EMBL/GenBank/DDBJ whole genome shotgun (WGS) entry which is preliminary data.</text>
</comment>
<evidence type="ECO:0000259" key="2">
    <source>
        <dbReference type="SMART" id="SM00563"/>
    </source>
</evidence>
<dbReference type="RefSeq" id="WP_377177900.1">
    <property type="nucleotide sequence ID" value="NZ_JBHTMY010000003.1"/>
</dbReference>
<keyword evidence="1" id="KW-1133">Transmembrane helix</keyword>
<dbReference type="InterPro" id="IPR052744">
    <property type="entry name" value="GPAT/DAPAT"/>
</dbReference>
<accession>A0ABW3Y2Z5</accession>
<feature type="transmembrane region" description="Helical" evidence="1">
    <location>
        <begin position="293"/>
        <end position="312"/>
    </location>
</feature>
<feature type="domain" description="Phospholipid/glycerol acyltransferase" evidence="2">
    <location>
        <begin position="38"/>
        <end position="165"/>
    </location>
</feature>
<keyword evidence="3" id="KW-0012">Acyltransferase</keyword>
<dbReference type="Proteomes" id="UP001597201">
    <property type="component" value="Unassembled WGS sequence"/>
</dbReference>
<feature type="transmembrane region" description="Helical" evidence="1">
    <location>
        <begin position="318"/>
        <end position="335"/>
    </location>
</feature>
<evidence type="ECO:0000313" key="4">
    <source>
        <dbReference type="Proteomes" id="UP001597201"/>
    </source>
</evidence>
<dbReference type="GO" id="GO:0016746">
    <property type="term" value="F:acyltransferase activity"/>
    <property type="evidence" value="ECO:0007669"/>
    <property type="project" value="UniProtKB-KW"/>
</dbReference>
<evidence type="ECO:0000313" key="3">
    <source>
        <dbReference type="EMBL" id="MFD1315586.1"/>
    </source>
</evidence>
<keyword evidence="3" id="KW-0808">Transferase</keyword>
<protein>
    <submittedName>
        <fullName evidence="3">1-acyl-sn-glycerol-3-phosphate acyltransferase</fullName>
    </submittedName>
</protein>
<dbReference type="Pfam" id="PF01553">
    <property type="entry name" value="Acyltransferase"/>
    <property type="match status" value="1"/>
</dbReference>
<dbReference type="PANTHER" id="PTHR31605">
    <property type="entry name" value="GLYCEROL-3-PHOSPHATE O-ACYLTRANSFERASE 1"/>
    <property type="match status" value="1"/>
</dbReference>
<keyword evidence="1" id="KW-0812">Transmembrane</keyword>
<dbReference type="InterPro" id="IPR002123">
    <property type="entry name" value="Plipid/glycerol_acylTrfase"/>
</dbReference>
<name>A0ABW3Y2Z5_9FLAO</name>
<proteinExistence type="predicted"/>
<keyword evidence="4" id="KW-1185">Reference proteome</keyword>
<feature type="transmembrane region" description="Helical" evidence="1">
    <location>
        <begin position="255"/>
        <end position="273"/>
    </location>
</feature>
<dbReference type="SMART" id="SM00563">
    <property type="entry name" value="PlsC"/>
    <property type="match status" value="1"/>
</dbReference>
<organism evidence="3 4">
    <name type="scientific">Namhaeicola litoreus</name>
    <dbReference type="NCBI Taxonomy" id="1052145"/>
    <lineage>
        <taxon>Bacteria</taxon>
        <taxon>Pseudomonadati</taxon>
        <taxon>Bacteroidota</taxon>
        <taxon>Flavobacteriia</taxon>
        <taxon>Flavobacteriales</taxon>
        <taxon>Flavobacteriaceae</taxon>
        <taxon>Namhaeicola</taxon>
    </lineage>
</organism>
<dbReference type="PANTHER" id="PTHR31605:SF0">
    <property type="entry name" value="GLYCEROL-3-PHOSPHATE O-ACYLTRANSFERASE 1"/>
    <property type="match status" value="1"/>
</dbReference>
<sequence>MKSIWYLFLRTYAKLGFFFFYKKIIVKGTENIPANKPIMFVSNHPNALIDPLLVATTNHRTIYFFTRAAVFKPGLVEWFMRSANMLPVYRIRDGISTVKKNEAVFEYSFTLLKEKLALLIFAEGSHSLERRVRPLSKGFTRVVFGALEEYPDLDIAIVPIGINYNSPTQYGSKVSLLYSPPIYVNDFRSEDPNIRAIELTKATSDALKKIVCHIEDPDFDASSIDTEEYLDPVEFNQKLSSGNLKRVPNIKKRQFNFFGVLFKINSFLPLLFWKKKEKEIEEAEFIATYKYSIGITAFPIVYLIQALILGAFFGKEIALLYFIASLLVALIYVKTKH</sequence>
<reference evidence="4" key="1">
    <citation type="journal article" date="2019" name="Int. J. Syst. Evol. Microbiol.">
        <title>The Global Catalogue of Microorganisms (GCM) 10K type strain sequencing project: providing services to taxonomists for standard genome sequencing and annotation.</title>
        <authorList>
            <consortium name="The Broad Institute Genomics Platform"/>
            <consortium name="The Broad Institute Genome Sequencing Center for Infectious Disease"/>
            <person name="Wu L."/>
            <person name="Ma J."/>
        </authorList>
    </citation>
    <scope>NUCLEOTIDE SEQUENCE [LARGE SCALE GENOMIC DNA]</scope>
    <source>
        <strain evidence="4">CCUG 61485</strain>
    </source>
</reference>
<gene>
    <name evidence="3" type="ORF">ACFQ39_08170</name>
</gene>
<dbReference type="SUPFAM" id="SSF69593">
    <property type="entry name" value="Glycerol-3-phosphate (1)-acyltransferase"/>
    <property type="match status" value="1"/>
</dbReference>
<evidence type="ECO:0000256" key="1">
    <source>
        <dbReference type="SAM" id="Phobius"/>
    </source>
</evidence>
<dbReference type="EMBL" id="JBHTMY010000003">
    <property type="protein sequence ID" value="MFD1315586.1"/>
    <property type="molecule type" value="Genomic_DNA"/>
</dbReference>